<dbReference type="CDD" id="cd16282">
    <property type="entry name" value="metallo-hydrolase-like_MBL-fold"/>
    <property type="match status" value="1"/>
</dbReference>
<sequence length="329" mass="36308">MRIIALMLTLVLGACAPATEDVVQNDVVTQEVVRTGDPYARGYTDEDFPRIQELAEGVYSYEQLRPAGEEKFTTVSMFVVTSEGVLVADGQGNVIETQRMIDEIAKITDQPITHVIVCSDHGDHTAGNSAFPEAITVWAHPTSAEVLERNANQMNSDSEAAPVLVPNALVEETEVLNLGGKEIQLRFLGRAHTGGDLSVYLPEEKILFMSEAYLNRIFPAMRSAYPSEWVAMIEKAQAMDIDMYVPGHGFVESPQILKEELETYRQALVQVIEEAKRLHALGLNAEEAIEQAQFGDLETWSLRSSQGSRAIQRVFLELNGELPGSGQEN</sequence>
<dbReference type="InterPro" id="IPR001279">
    <property type="entry name" value="Metallo-B-lactamas"/>
</dbReference>
<reference evidence="2" key="1">
    <citation type="submission" date="2018-05" db="EMBL/GenBank/DDBJ databases">
        <authorList>
            <person name="Lanie J.A."/>
            <person name="Ng W.-L."/>
            <person name="Kazmierczak K.M."/>
            <person name="Andrzejewski T.M."/>
            <person name="Davidsen T.M."/>
            <person name="Wayne K.J."/>
            <person name="Tettelin H."/>
            <person name="Glass J.I."/>
            <person name="Rusch D."/>
            <person name="Podicherti R."/>
            <person name="Tsui H.-C.T."/>
            <person name="Winkler M.E."/>
        </authorList>
    </citation>
    <scope>NUCLEOTIDE SEQUENCE</scope>
</reference>
<dbReference type="EMBL" id="UINC01001431">
    <property type="protein sequence ID" value="SUZ80557.1"/>
    <property type="molecule type" value="Genomic_DNA"/>
</dbReference>
<dbReference type="InterPro" id="IPR050855">
    <property type="entry name" value="NDM-1-like"/>
</dbReference>
<feature type="domain" description="Metallo-beta-lactamase" evidence="1">
    <location>
        <begin position="74"/>
        <end position="248"/>
    </location>
</feature>
<dbReference type="PANTHER" id="PTHR42951">
    <property type="entry name" value="METALLO-BETA-LACTAMASE DOMAIN-CONTAINING"/>
    <property type="match status" value="1"/>
</dbReference>
<name>A0A381QRT4_9ZZZZ</name>
<evidence type="ECO:0000259" key="1">
    <source>
        <dbReference type="SMART" id="SM00849"/>
    </source>
</evidence>
<organism evidence="2">
    <name type="scientific">marine metagenome</name>
    <dbReference type="NCBI Taxonomy" id="408172"/>
    <lineage>
        <taxon>unclassified sequences</taxon>
        <taxon>metagenomes</taxon>
        <taxon>ecological metagenomes</taxon>
    </lineage>
</organism>
<dbReference type="InterPro" id="IPR036866">
    <property type="entry name" value="RibonucZ/Hydroxyglut_hydro"/>
</dbReference>
<protein>
    <recommendedName>
        <fullName evidence="1">Metallo-beta-lactamase domain-containing protein</fullName>
    </recommendedName>
</protein>
<accession>A0A381QRT4</accession>
<proteinExistence type="predicted"/>
<gene>
    <name evidence="2" type="ORF">METZ01_LOCUS33411</name>
</gene>
<evidence type="ECO:0000313" key="2">
    <source>
        <dbReference type="EMBL" id="SUZ80557.1"/>
    </source>
</evidence>
<dbReference type="PANTHER" id="PTHR42951:SF4">
    <property type="entry name" value="ACYL-COENZYME A THIOESTERASE MBLAC2"/>
    <property type="match status" value="1"/>
</dbReference>
<dbReference type="SMART" id="SM00849">
    <property type="entry name" value="Lactamase_B"/>
    <property type="match status" value="1"/>
</dbReference>
<dbReference type="PROSITE" id="PS51257">
    <property type="entry name" value="PROKAR_LIPOPROTEIN"/>
    <property type="match status" value="1"/>
</dbReference>
<dbReference type="Pfam" id="PF00753">
    <property type="entry name" value="Lactamase_B"/>
    <property type="match status" value="1"/>
</dbReference>
<dbReference type="SUPFAM" id="SSF56281">
    <property type="entry name" value="Metallo-hydrolase/oxidoreductase"/>
    <property type="match status" value="1"/>
</dbReference>
<dbReference type="AlphaFoldDB" id="A0A381QRT4"/>
<dbReference type="Gene3D" id="3.60.15.10">
    <property type="entry name" value="Ribonuclease Z/Hydroxyacylglutathione hydrolase-like"/>
    <property type="match status" value="1"/>
</dbReference>